<name>A0AB34GK21_ESCRO</name>
<organism evidence="1 2">
    <name type="scientific">Eschrichtius robustus</name>
    <name type="common">California gray whale</name>
    <name type="synonym">Eschrichtius gibbosus</name>
    <dbReference type="NCBI Taxonomy" id="9764"/>
    <lineage>
        <taxon>Eukaryota</taxon>
        <taxon>Metazoa</taxon>
        <taxon>Chordata</taxon>
        <taxon>Craniata</taxon>
        <taxon>Vertebrata</taxon>
        <taxon>Euteleostomi</taxon>
        <taxon>Mammalia</taxon>
        <taxon>Eutheria</taxon>
        <taxon>Laurasiatheria</taxon>
        <taxon>Artiodactyla</taxon>
        <taxon>Whippomorpha</taxon>
        <taxon>Cetacea</taxon>
        <taxon>Mysticeti</taxon>
        <taxon>Eschrichtiidae</taxon>
        <taxon>Eschrichtius</taxon>
    </lineage>
</organism>
<reference evidence="1 2" key="1">
    <citation type="submission" date="2022-11" db="EMBL/GenBank/DDBJ databases">
        <title>Whole genome sequence of Eschrichtius robustus ER-17-0199.</title>
        <authorList>
            <person name="Bruniche-Olsen A."/>
            <person name="Black A.N."/>
            <person name="Fields C.J."/>
            <person name="Walden K."/>
            <person name="Dewoody J.A."/>
        </authorList>
    </citation>
    <scope>NUCLEOTIDE SEQUENCE [LARGE SCALE GENOMIC DNA]</scope>
    <source>
        <strain evidence="1">ER-17-0199</strain>
        <tissue evidence="1">Blubber</tissue>
    </source>
</reference>
<gene>
    <name evidence="1" type="ORF">J1605_012986</name>
</gene>
<dbReference type="EMBL" id="JAIQCJ010002232">
    <property type="protein sequence ID" value="KAJ8779135.1"/>
    <property type="molecule type" value="Genomic_DNA"/>
</dbReference>
<evidence type="ECO:0000313" key="1">
    <source>
        <dbReference type="EMBL" id="KAJ8779135.1"/>
    </source>
</evidence>
<dbReference type="Proteomes" id="UP001159641">
    <property type="component" value="Unassembled WGS sequence"/>
</dbReference>
<proteinExistence type="predicted"/>
<keyword evidence="2" id="KW-1185">Reference proteome</keyword>
<sequence length="172" mass="18337">MQLLILVQNGSLHQKDTVHDNDFEPYLSGQSNQKLLSGHPEGSFLENGAQLSPRVSVRFWVGFSPSGTKLDASTPSRGACRMQRAWGSSARGFLLLHGGSGGLGGAQREHSVTGTGCLWLRLGAGGVLRRGDGAAEWHRDTLLTAVKLLRAAHLKAGDKRRNCVGVGSRGLL</sequence>
<comment type="caution">
    <text evidence="1">The sequence shown here is derived from an EMBL/GenBank/DDBJ whole genome shotgun (WGS) entry which is preliminary data.</text>
</comment>
<accession>A0AB34GK21</accession>
<protein>
    <submittedName>
        <fullName evidence="1">Uncharacterized protein</fullName>
    </submittedName>
</protein>
<dbReference type="AlphaFoldDB" id="A0AB34GK21"/>
<evidence type="ECO:0000313" key="2">
    <source>
        <dbReference type="Proteomes" id="UP001159641"/>
    </source>
</evidence>